<keyword evidence="1" id="KW-0732">Signal</keyword>
<accession>A0A0U1QTY7</accession>
<feature type="domain" description="Spore coat protein U/FanG" evidence="2">
    <location>
        <begin position="42"/>
        <end position="191"/>
    </location>
</feature>
<dbReference type="InterPro" id="IPR053167">
    <property type="entry name" value="Spore_coat_component"/>
</dbReference>
<dbReference type="InterPro" id="IPR007893">
    <property type="entry name" value="Spore_coat_U/FanG"/>
</dbReference>
<organism evidence="3 4">
    <name type="scientific">Yersinia pseudotuberculosis serotype O:1b (strain IP 31758)</name>
    <dbReference type="NCBI Taxonomy" id="349747"/>
    <lineage>
        <taxon>Bacteria</taxon>
        <taxon>Pseudomonadati</taxon>
        <taxon>Pseudomonadota</taxon>
        <taxon>Gammaproteobacteria</taxon>
        <taxon>Enterobacterales</taxon>
        <taxon>Yersiniaceae</taxon>
        <taxon>Yersinia</taxon>
    </lineage>
</organism>
<name>A0A0U1QTY7_YERP3</name>
<protein>
    <recommendedName>
        <fullName evidence="2">Spore coat protein U/FanG domain-containing protein</fullName>
    </recommendedName>
</protein>
<dbReference type="Proteomes" id="UP000002412">
    <property type="component" value="Chromosome"/>
</dbReference>
<dbReference type="SMART" id="SM00972">
    <property type="entry name" value="SCPU"/>
    <property type="match status" value="1"/>
</dbReference>
<evidence type="ECO:0000256" key="1">
    <source>
        <dbReference type="SAM" id="SignalP"/>
    </source>
</evidence>
<dbReference type="EMBL" id="CP000720">
    <property type="protein sequence ID" value="ABS45856.1"/>
    <property type="molecule type" value="Genomic_DNA"/>
</dbReference>
<dbReference type="KEGG" id="ypi:YpsIP31758_1665"/>
<dbReference type="HOGENOM" id="CLU_103262_1_0_6"/>
<reference evidence="3 4" key="1">
    <citation type="journal article" date="2007" name="PLoS Genet.">
        <title>The complete genome sequence of Yersinia pseudotuberculosis IP31758, the causative agent of Far East scarlet-like fever.</title>
        <authorList>
            <person name="Eppinger M."/>
            <person name="Rosovitz M.J."/>
            <person name="Fricke W.F."/>
            <person name="Rasko D.A."/>
            <person name="Kokorina G."/>
            <person name="Fayolle C."/>
            <person name="Lindler L.E."/>
            <person name="Carniel E."/>
            <person name="Ravel J."/>
        </authorList>
    </citation>
    <scope>NUCLEOTIDE SEQUENCE [LARGE SCALE GENOMIC DNA]</scope>
    <source>
        <strain evidence="3 4">IP 31758</strain>
    </source>
</reference>
<dbReference type="PANTHER" id="PTHR37089">
    <property type="entry name" value="PROTEIN U-RELATED"/>
    <property type="match status" value="1"/>
</dbReference>
<dbReference type="AlphaFoldDB" id="A0A0U1QTY7"/>
<feature type="chain" id="PRO_5006713872" description="Spore coat protein U/FanG domain-containing protein" evidence="1">
    <location>
        <begin position="36"/>
        <end position="194"/>
    </location>
</feature>
<gene>
    <name evidence="3" type="ordered locus">YpsIP31758_1665</name>
</gene>
<evidence type="ECO:0000259" key="2">
    <source>
        <dbReference type="Pfam" id="PF05229"/>
    </source>
</evidence>
<feature type="signal peptide" evidence="1">
    <location>
        <begin position="1"/>
        <end position="35"/>
    </location>
</feature>
<proteinExistence type="predicted"/>
<evidence type="ECO:0000313" key="3">
    <source>
        <dbReference type="EMBL" id="ABS45856.1"/>
    </source>
</evidence>
<evidence type="ECO:0000313" key="4">
    <source>
        <dbReference type="Proteomes" id="UP000002412"/>
    </source>
</evidence>
<sequence>MVSIEGGLTMISLFSPCHLSAALLISALSIVPTNAAPSPVSSPFTVNATVLTGCVLGGGATDSSNFGSINFGNITSLATAINATSGLNAGTITIQCNGNPSVTLALNSGANMTGNISAGRHLLNSSTGEYLLYQIYQNSPRTLIWGDGSNGGATQVIATDGTLQQVILYAQLFASNTQPTAGVYLDTLLVTVTY</sequence>
<dbReference type="Pfam" id="PF05229">
    <property type="entry name" value="SCPU"/>
    <property type="match status" value="1"/>
</dbReference>
<dbReference type="PANTHER" id="PTHR37089:SF3">
    <property type="entry name" value="EXPORTED PROTEIN"/>
    <property type="match status" value="1"/>
</dbReference>